<comment type="similarity">
    <text evidence="4 7">Belongs to the archaeal rpoM/eukaryotic RPA12/RPB9/RPC11 RNA polymerase family.</text>
</comment>
<evidence type="ECO:0000313" key="10">
    <source>
        <dbReference type="EMBL" id="CAI9964248.1"/>
    </source>
</evidence>
<gene>
    <name evidence="11" type="ORF">HINF_LOCUS14978</name>
    <name evidence="12" type="ORF">HINF_LOCUS22716</name>
    <name evidence="9" type="ORF">HINF_LOCUS4746</name>
    <name evidence="10" type="ORF">HINF_LOCUS51893</name>
    <name evidence="13" type="ORF">HINF_LOCUS70642</name>
</gene>
<evidence type="ECO:0000313" key="9">
    <source>
        <dbReference type="EMBL" id="CAI9917101.1"/>
    </source>
</evidence>
<dbReference type="GO" id="GO:0006386">
    <property type="term" value="P:termination of RNA polymerase III transcription"/>
    <property type="evidence" value="ECO:0007669"/>
    <property type="project" value="TreeGrafter"/>
</dbReference>
<keyword evidence="3 5" id="KW-0862">Zinc</keyword>
<evidence type="ECO:0000313" key="11">
    <source>
        <dbReference type="EMBL" id="CAL5996875.1"/>
    </source>
</evidence>
<evidence type="ECO:0000256" key="2">
    <source>
        <dbReference type="ARBA" id="ARBA00022771"/>
    </source>
</evidence>
<dbReference type="EMBL" id="CATOUU010000972">
    <property type="protein sequence ID" value="CAI9964248.1"/>
    <property type="molecule type" value="Genomic_DNA"/>
</dbReference>
<keyword evidence="2 6" id="KW-0863">Zinc-finger</keyword>
<comment type="caution">
    <text evidence="9">The sequence shown here is derived from an EMBL/GenBank/DDBJ whole genome shotgun (WGS) entry which is preliminary data.</text>
</comment>
<dbReference type="GO" id="GO:0008270">
    <property type="term" value="F:zinc ion binding"/>
    <property type="evidence" value="ECO:0007669"/>
    <property type="project" value="UniProtKB-KW"/>
</dbReference>
<dbReference type="CDD" id="cd00656">
    <property type="entry name" value="Zn-ribbon"/>
    <property type="match status" value="1"/>
</dbReference>
<sequence length="105" mass="12468">MLFCPNCANVLLIDKAGNTQFFCRTCPYHYELNGQVVYKLQKQDKEIKPLLAENQMFDGQKINEECPKCSHSIAYCIMFQTRSSDEPMTRFFMCEECKYRWKNDQ</sequence>
<comment type="function">
    <text evidence="4">DNA-dependent RNA polymerase catalyzes the transcription of DNA into RNA using the four ribonucleoside triphosphates as substrates.</text>
</comment>
<name>A0AA86NDH8_9EUKA</name>
<keyword evidence="14" id="KW-1185">Reference proteome</keyword>
<dbReference type="EMBL" id="CAXDID020000532">
    <property type="protein sequence ID" value="CAL6100619.1"/>
    <property type="molecule type" value="Genomic_DNA"/>
</dbReference>
<evidence type="ECO:0000313" key="12">
    <source>
        <dbReference type="EMBL" id="CAL6011338.1"/>
    </source>
</evidence>
<accession>A0AA86NDH8</accession>
<reference evidence="11 14" key="2">
    <citation type="submission" date="2024-07" db="EMBL/GenBank/DDBJ databases">
        <authorList>
            <person name="Akdeniz Z."/>
        </authorList>
    </citation>
    <scope>NUCLEOTIDE SEQUENCE [LARGE SCALE GENOMIC DNA]</scope>
</reference>
<dbReference type="PANTHER" id="PTHR11239:SF12">
    <property type="entry name" value="DNA-DIRECTED RNA POLYMERASE III SUBUNIT RPC10"/>
    <property type="match status" value="1"/>
</dbReference>
<feature type="zinc finger region" description="C4-type" evidence="6">
    <location>
        <begin position="4"/>
        <end position="26"/>
    </location>
</feature>
<feature type="binding site" evidence="5">
    <location>
        <position position="69"/>
    </location>
    <ligand>
        <name>Zn(2+)</name>
        <dbReference type="ChEBI" id="CHEBI:29105"/>
        <label>2</label>
    </ligand>
</feature>
<dbReference type="InterPro" id="IPR001222">
    <property type="entry name" value="Znf_TFIIS"/>
</dbReference>
<comment type="subcellular location">
    <subcellularLocation>
        <location evidence="4">Nucleus</location>
    </subcellularLocation>
</comment>
<keyword evidence="4 7" id="KW-0804">Transcription</keyword>
<feature type="binding site" evidence="5">
    <location>
        <position position="7"/>
    </location>
    <ligand>
        <name>Zn(2+)</name>
        <dbReference type="ChEBI" id="CHEBI:29105"/>
        <label>1</label>
    </ligand>
</feature>
<feature type="binding site" evidence="5">
    <location>
        <position position="26"/>
    </location>
    <ligand>
        <name>Zn(2+)</name>
        <dbReference type="ChEBI" id="CHEBI:29105"/>
        <label>1</label>
    </ligand>
</feature>
<evidence type="ECO:0000313" key="13">
    <source>
        <dbReference type="EMBL" id="CAL6100619.1"/>
    </source>
</evidence>
<feature type="binding site" evidence="5">
    <location>
        <position position="23"/>
    </location>
    <ligand>
        <name>Zn(2+)</name>
        <dbReference type="ChEBI" id="CHEBI:29105"/>
        <label>1</label>
    </ligand>
</feature>
<dbReference type="InterPro" id="IPR012164">
    <property type="entry name" value="Rpa12/Rpb9/Rpc10/TFS"/>
</dbReference>
<evidence type="ECO:0000256" key="1">
    <source>
        <dbReference type="ARBA" id="ARBA00022723"/>
    </source>
</evidence>
<dbReference type="EMBL" id="CAXDID020000035">
    <property type="protein sequence ID" value="CAL5996875.1"/>
    <property type="molecule type" value="Genomic_DNA"/>
</dbReference>
<dbReference type="PROSITE" id="PS51133">
    <property type="entry name" value="ZF_TFIIS_2"/>
    <property type="match status" value="1"/>
</dbReference>
<dbReference type="SMART" id="SM00440">
    <property type="entry name" value="ZnF_C2C2"/>
    <property type="match status" value="1"/>
</dbReference>
<proteinExistence type="inferred from homology"/>
<dbReference type="Proteomes" id="UP001642409">
    <property type="component" value="Unassembled WGS sequence"/>
</dbReference>
<feature type="binding site" evidence="5">
    <location>
        <position position="94"/>
    </location>
    <ligand>
        <name>Zn(2+)</name>
        <dbReference type="ChEBI" id="CHEBI:29105"/>
        <label>2</label>
    </ligand>
</feature>
<protein>
    <recommendedName>
        <fullName evidence="4">DNA-directed RNA polymerase subunit</fullName>
    </recommendedName>
</protein>
<keyword evidence="1 5" id="KW-0479">Metal-binding</keyword>
<dbReference type="PANTHER" id="PTHR11239">
    <property type="entry name" value="DNA-DIRECTED RNA POLYMERASE"/>
    <property type="match status" value="1"/>
</dbReference>
<evidence type="ECO:0000256" key="7">
    <source>
        <dbReference type="RuleBase" id="RU003474"/>
    </source>
</evidence>
<dbReference type="Gene3D" id="2.20.25.10">
    <property type="match status" value="1"/>
</dbReference>
<dbReference type="EMBL" id="CAXDID020000064">
    <property type="protein sequence ID" value="CAL6011338.1"/>
    <property type="molecule type" value="Genomic_DNA"/>
</dbReference>
<keyword evidence="4" id="KW-0539">Nucleus</keyword>
<evidence type="ECO:0000313" key="14">
    <source>
        <dbReference type="Proteomes" id="UP001642409"/>
    </source>
</evidence>
<evidence type="ECO:0000256" key="5">
    <source>
        <dbReference type="PIRSR" id="PIRSR005586-1"/>
    </source>
</evidence>
<reference evidence="9" key="1">
    <citation type="submission" date="2023-06" db="EMBL/GenBank/DDBJ databases">
        <authorList>
            <person name="Kurt Z."/>
        </authorList>
    </citation>
    <scope>NUCLEOTIDE SEQUENCE</scope>
</reference>
<dbReference type="SUPFAM" id="SSF57783">
    <property type="entry name" value="Zinc beta-ribbon"/>
    <property type="match status" value="1"/>
</dbReference>
<dbReference type="InterPro" id="IPR001529">
    <property type="entry name" value="Zn_ribbon_RPB9"/>
</dbReference>
<dbReference type="PIRSF" id="PIRSF005586">
    <property type="entry name" value="RNApol_RpoM"/>
    <property type="match status" value="1"/>
</dbReference>
<dbReference type="GO" id="GO:0003676">
    <property type="term" value="F:nucleic acid binding"/>
    <property type="evidence" value="ECO:0007669"/>
    <property type="project" value="InterPro"/>
</dbReference>
<dbReference type="GO" id="GO:0005666">
    <property type="term" value="C:RNA polymerase III complex"/>
    <property type="evidence" value="ECO:0007669"/>
    <property type="project" value="TreeGrafter"/>
</dbReference>
<dbReference type="EMBL" id="CATOUU010000119">
    <property type="protein sequence ID" value="CAI9917101.1"/>
    <property type="molecule type" value="Genomic_DNA"/>
</dbReference>
<evidence type="ECO:0000256" key="4">
    <source>
        <dbReference type="PIRNR" id="PIRNR005586"/>
    </source>
</evidence>
<dbReference type="SMART" id="SM00661">
    <property type="entry name" value="RPOL9"/>
    <property type="match status" value="1"/>
</dbReference>
<feature type="binding site" evidence="5">
    <location>
        <position position="97"/>
    </location>
    <ligand>
        <name>Zn(2+)</name>
        <dbReference type="ChEBI" id="CHEBI:29105"/>
        <label>2</label>
    </ligand>
</feature>
<keyword evidence="4 7" id="KW-0240">DNA-directed RNA polymerase</keyword>
<evidence type="ECO:0000259" key="8">
    <source>
        <dbReference type="PROSITE" id="PS51133"/>
    </source>
</evidence>
<dbReference type="Pfam" id="PF01096">
    <property type="entry name" value="Zn_ribbon_TFIIS"/>
    <property type="match status" value="1"/>
</dbReference>
<evidence type="ECO:0000256" key="6">
    <source>
        <dbReference type="PIRSR" id="PIRSR005586-2"/>
    </source>
</evidence>
<dbReference type="Pfam" id="PF02150">
    <property type="entry name" value="Zn_ribbon_RPB9"/>
    <property type="match status" value="1"/>
</dbReference>
<dbReference type="GO" id="GO:0003899">
    <property type="term" value="F:DNA-directed RNA polymerase activity"/>
    <property type="evidence" value="ECO:0007669"/>
    <property type="project" value="InterPro"/>
</dbReference>
<feature type="binding site" evidence="5">
    <location>
        <position position="4"/>
    </location>
    <ligand>
        <name>Zn(2+)</name>
        <dbReference type="ChEBI" id="CHEBI:29105"/>
        <label>1</label>
    </ligand>
</feature>
<dbReference type="AlphaFoldDB" id="A0AA86NDH8"/>
<feature type="binding site" evidence="5">
    <location>
        <position position="66"/>
    </location>
    <ligand>
        <name>Zn(2+)</name>
        <dbReference type="ChEBI" id="CHEBI:29105"/>
        <label>2</label>
    </ligand>
</feature>
<evidence type="ECO:0000256" key="3">
    <source>
        <dbReference type="ARBA" id="ARBA00022833"/>
    </source>
</evidence>
<organism evidence="9">
    <name type="scientific">Hexamita inflata</name>
    <dbReference type="NCBI Taxonomy" id="28002"/>
    <lineage>
        <taxon>Eukaryota</taxon>
        <taxon>Metamonada</taxon>
        <taxon>Diplomonadida</taxon>
        <taxon>Hexamitidae</taxon>
        <taxon>Hexamitinae</taxon>
        <taxon>Hexamita</taxon>
    </lineage>
</organism>
<feature type="domain" description="TFIIS-type" evidence="8">
    <location>
        <begin position="62"/>
        <end position="102"/>
    </location>
</feature>